<sequence length="53" mass="6086">MVVSDTQAYKQFGNAVVPGVVKKICKAVIKKIIFNRLGGYYDDKRVERKIERI</sequence>
<dbReference type="AlphaFoldDB" id="A0A519BHB1"/>
<evidence type="ECO:0008006" key="4">
    <source>
        <dbReference type="Google" id="ProtNLM"/>
    </source>
</evidence>
<dbReference type="InterPro" id="IPR031303">
    <property type="entry name" value="C5_meth_CS"/>
</dbReference>
<dbReference type="Proteomes" id="UP000316562">
    <property type="component" value="Unassembled WGS sequence"/>
</dbReference>
<gene>
    <name evidence="2" type="ORF">EVJ46_06155</name>
</gene>
<reference evidence="2 3" key="1">
    <citation type="journal article" date="2019" name="ISME J.">
        <title>Insights into ecological role of a new deltaproteobacterial order Candidatus Acidulodesulfobacterales by metagenomics and metatranscriptomics.</title>
        <authorList>
            <person name="Tan S."/>
            <person name="Liu J."/>
            <person name="Fang Y."/>
            <person name="Hedlund B.P."/>
            <person name="Lian Z.H."/>
            <person name="Huang L.Y."/>
            <person name="Li J.T."/>
            <person name="Huang L.N."/>
            <person name="Li W.J."/>
            <person name="Jiang H.C."/>
            <person name="Dong H.L."/>
            <person name="Shu W.S."/>
        </authorList>
    </citation>
    <scope>NUCLEOTIDE SEQUENCE [LARGE SCALE GENOMIC DNA]</scope>
    <source>
        <strain evidence="2">AP2</strain>
    </source>
</reference>
<dbReference type="PROSITE" id="PS00095">
    <property type="entry name" value="C5_MTASE_2"/>
    <property type="match status" value="1"/>
</dbReference>
<keyword evidence="1" id="KW-0949">S-adenosyl-L-methionine</keyword>
<dbReference type="EMBL" id="SGBC01000002">
    <property type="protein sequence ID" value="RZD16658.1"/>
    <property type="molecule type" value="Genomic_DNA"/>
</dbReference>
<evidence type="ECO:0000313" key="3">
    <source>
        <dbReference type="Proteomes" id="UP000316562"/>
    </source>
</evidence>
<protein>
    <recommendedName>
        <fullName evidence="4">DNA (cytosine-5-)-methyltransferase</fullName>
    </recommendedName>
</protein>
<evidence type="ECO:0000313" key="2">
    <source>
        <dbReference type="EMBL" id="RZD16658.1"/>
    </source>
</evidence>
<evidence type="ECO:0000256" key="1">
    <source>
        <dbReference type="ARBA" id="ARBA00022691"/>
    </source>
</evidence>
<accession>A0A519BHB1</accession>
<proteinExistence type="predicted"/>
<comment type="caution">
    <text evidence="2">The sequence shown here is derived from an EMBL/GenBank/DDBJ whole genome shotgun (WGS) entry which is preliminary data.</text>
</comment>
<name>A0A519BHB1_ACIG2</name>
<organism evidence="2 3">
    <name type="scientific">Acididesulfobacter guangdongensis</name>
    <dbReference type="NCBI Taxonomy" id="2597225"/>
    <lineage>
        <taxon>Bacteria</taxon>
        <taxon>Deltaproteobacteria</taxon>
        <taxon>Candidatus Acidulodesulfobacterales</taxon>
        <taxon>Candidatus Acididesulfobacter</taxon>
    </lineage>
</organism>